<dbReference type="EMBL" id="JAGPXD010000005">
    <property type="protein sequence ID" value="KAH7353577.1"/>
    <property type="molecule type" value="Genomic_DNA"/>
</dbReference>
<evidence type="ECO:0000313" key="1">
    <source>
        <dbReference type="EMBL" id="KAH7353577.1"/>
    </source>
</evidence>
<name>A0A8K0T5H9_9PEZI</name>
<gene>
    <name evidence="1" type="ORF">B0T11DRAFT_118928</name>
</gene>
<protein>
    <submittedName>
        <fullName evidence="1">Uncharacterized protein</fullName>
    </submittedName>
</protein>
<comment type="caution">
    <text evidence="1">The sequence shown here is derived from an EMBL/GenBank/DDBJ whole genome shotgun (WGS) entry which is preliminary data.</text>
</comment>
<proteinExistence type="predicted"/>
<sequence>MSEPSTSFNNTRFHPPFTSSSQTLLFSRKMTTSEKTLRIHKAMLKNRRAARAALVAMLRKKGRNQGRAAVALEASVARRDKLDKDLYIQLKFVHVEIRRLEERCTALEDRDWLRELVGEKKAVIESNADTMREIEEVDTYDGGSSGFDYFVPPIESNTYSKLELEEEDTYDGGSSGFDHFTPPGPSPLRYQLDQVDDTICHEECWGTIRREI</sequence>
<dbReference type="OrthoDB" id="10666693at2759"/>
<accession>A0A8K0T5H9</accession>
<evidence type="ECO:0000313" key="2">
    <source>
        <dbReference type="Proteomes" id="UP000813385"/>
    </source>
</evidence>
<keyword evidence="2" id="KW-1185">Reference proteome</keyword>
<dbReference type="AlphaFoldDB" id="A0A8K0T5H9"/>
<organism evidence="1 2">
    <name type="scientific">Plectosphaerella cucumerina</name>
    <dbReference type="NCBI Taxonomy" id="40658"/>
    <lineage>
        <taxon>Eukaryota</taxon>
        <taxon>Fungi</taxon>
        <taxon>Dikarya</taxon>
        <taxon>Ascomycota</taxon>
        <taxon>Pezizomycotina</taxon>
        <taxon>Sordariomycetes</taxon>
        <taxon>Hypocreomycetidae</taxon>
        <taxon>Glomerellales</taxon>
        <taxon>Plectosphaerellaceae</taxon>
        <taxon>Plectosphaerella</taxon>
    </lineage>
</organism>
<reference evidence="1" key="1">
    <citation type="journal article" date="2021" name="Nat. Commun.">
        <title>Genetic determinants of endophytism in the Arabidopsis root mycobiome.</title>
        <authorList>
            <person name="Mesny F."/>
            <person name="Miyauchi S."/>
            <person name="Thiergart T."/>
            <person name="Pickel B."/>
            <person name="Atanasova L."/>
            <person name="Karlsson M."/>
            <person name="Huettel B."/>
            <person name="Barry K.W."/>
            <person name="Haridas S."/>
            <person name="Chen C."/>
            <person name="Bauer D."/>
            <person name="Andreopoulos W."/>
            <person name="Pangilinan J."/>
            <person name="LaButti K."/>
            <person name="Riley R."/>
            <person name="Lipzen A."/>
            <person name="Clum A."/>
            <person name="Drula E."/>
            <person name="Henrissat B."/>
            <person name="Kohler A."/>
            <person name="Grigoriev I.V."/>
            <person name="Martin F.M."/>
            <person name="Hacquard S."/>
        </authorList>
    </citation>
    <scope>NUCLEOTIDE SEQUENCE</scope>
    <source>
        <strain evidence="1">MPI-CAGE-AT-0016</strain>
    </source>
</reference>
<dbReference type="Proteomes" id="UP000813385">
    <property type="component" value="Unassembled WGS sequence"/>
</dbReference>